<dbReference type="PANTHER" id="PTHR10380">
    <property type="entry name" value="CUTICLE PROTEIN"/>
    <property type="match status" value="1"/>
</dbReference>
<dbReference type="Proteomes" id="UP001286313">
    <property type="component" value="Unassembled WGS sequence"/>
</dbReference>
<organism evidence="4 5">
    <name type="scientific">Petrolisthes cinctipes</name>
    <name type="common">Flat porcelain crab</name>
    <dbReference type="NCBI Taxonomy" id="88211"/>
    <lineage>
        <taxon>Eukaryota</taxon>
        <taxon>Metazoa</taxon>
        <taxon>Ecdysozoa</taxon>
        <taxon>Arthropoda</taxon>
        <taxon>Crustacea</taxon>
        <taxon>Multicrustacea</taxon>
        <taxon>Malacostraca</taxon>
        <taxon>Eumalacostraca</taxon>
        <taxon>Eucarida</taxon>
        <taxon>Decapoda</taxon>
        <taxon>Pleocyemata</taxon>
        <taxon>Anomura</taxon>
        <taxon>Galatheoidea</taxon>
        <taxon>Porcellanidae</taxon>
        <taxon>Petrolisthes</taxon>
    </lineage>
</organism>
<keyword evidence="1 2" id="KW-0193">Cuticle</keyword>
<dbReference type="GO" id="GO:0008010">
    <property type="term" value="F:structural constituent of chitin-based larval cuticle"/>
    <property type="evidence" value="ECO:0007669"/>
    <property type="project" value="TreeGrafter"/>
</dbReference>
<feature type="region of interest" description="Disordered" evidence="3">
    <location>
        <begin position="181"/>
        <end position="220"/>
    </location>
</feature>
<dbReference type="PANTHER" id="PTHR10380:SF173">
    <property type="entry name" value="CUTICULAR PROTEIN 47EF, ISOFORM C-RELATED"/>
    <property type="match status" value="1"/>
</dbReference>
<dbReference type="InterPro" id="IPR050468">
    <property type="entry name" value="Cuticle_Struct_Prot"/>
</dbReference>
<proteinExistence type="predicted"/>
<dbReference type="Pfam" id="PF00379">
    <property type="entry name" value="Chitin_bind_4"/>
    <property type="match status" value="1"/>
</dbReference>
<keyword evidence="5" id="KW-1185">Reference proteome</keyword>
<evidence type="ECO:0000256" key="2">
    <source>
        <dbReference type="PROSITE-ProRule" id="PRU00497"/>
    </source>
</evidence>
<dbReference type="GO" id="GO:0062129">
    <property type="term" value="C:chitin-based extracellular matrix"/>
    <property type="evidence" value="ECO:0007669"/>
    <property type="project" value="TreeGrafter"/>
</dbReference>
<sequence length="220" mass="24117">MDAVRLKCEWRYGCVEIYGKVKFRAVTMDKVTQVVYKTRRLTQSSLPTEANMKFVILAAFVAVAFAAPQYDYGPPADHSDESSEEIDVVPILRDDRVHEEDGTYNLDVETGNGIVLSQSGSPVGPDNSVVKAGEYSYTAPDGTPIHVKFVADENGFQPQSDILPVAPEFPHPIPDFVLEQIRKAAEEDAAAARGEGKDDSDSDSHSDEDEAPSYLYSSPL</sequence>
<dbReference type="AlphaFoldDB" id="A0AAE1KJU4"/>
<dbReference type="InterPro" id="IPR000618">
    <property type="entry name" value="Insect_cuticle"/>
</dbReference>
<evidence type="ECO:0000256" key="3">
    <source>
        <dbReference type="SAM" id="MobiDB-lite"/>
    </source>
</evidence>
<evidence type="ECO:0000256" key="1">
    <source>
        <dbReference type="ARBA" id="ARBA00022460"/>
    </source>
</evidence>
<name>A0AAE1KJU4_PETCI</name>
<reference evidence="4" key="1">
    <citation type="submission" date="2023-10" db="EMBL/GenBank/DDBJ databases">
        <title>Genome assemblies of two species of porcelain crab, Petrolisthes cinctipes and Petrolisthes manimaculis (Anomura: Porcellanidae).</title>
        <authorList>
            <person name="Angst P."/>
        </authorList>
    </citation>
    <scope>NUCLEOTIDE SEQUENCE</scope>
    <source>
        <strain evidence="4">PB745_01</strain>
        <tissue evidence="4">Gill</tissue>
    </source>
</reference>
<dbReference type="PROSITE" id="PS51155">
    <property type="entry name" value="CHIT_BIND_RR_2"/>
    <property type="match status" value="1"/>
</dbReference>
<evidence type="ECO:0000313" key="5">
    <source>
        <dbReference type="Proteomes" id="UP001286313"/>
    </source>
</evidence>
<gene>
    <name evidence="4" type="ORF">Pcinc_020398</name>
</gene>
<dbReference type="PROSITE" id="PS00233">
    <property type="entry name" value="CHIT_BIND_RR_1"/>
    <property type="match status" value="1"/>
</dbReference>
<protein>
    <submittedName>
        <fullName evidence="4">Uncharacterized protein</fullName>
    </submittedName>
</protein>
<dbReference type="EMBL" id="JAWQEG010002081">
    <property type="protein sequence ID" value="KAK3874688.1"/>
    <property type="molecule type" value="Genomic_DNA"/>
</dbReference>
<dbReference type="InterPro" id="IPR031311">
    <property type="entry name" value="CHIT_BIND_RR_consensus"/>
</dbReference>
<accession>A0AAE1KJU4</accession>
<evidence type="ECO:0000313" key="4">
    <source>
        <dbReference type="EMBL" id="KAK3874688.1"/>
    </source>
</evidence>
<feature type="compositionally biased region" description="Basic and acidic residues" evidence="3">
    <location>
        <begin position="194"/>
        <end position="205"/>
    </location>
</feature>
<comment type="caution">
    <text evidence="4">The sequence shown here is derived from an EMBL/GenBank/DDBJ whole genome shotgun (WGS) entry which is preliminary data.</text>
</comment>